<dbReference type="Gene3D" id="1.10.1130.10">
    <property type="entry name" value="Flavocytochrome C3, Chain A"/>
    <property type="match status" value="1"/>
</dbReference>
<dbReference type="AlphaFoldDB" id="O87540"/>
<feature type="signal peptide" evidence="2">
    <location>
        <begin position="1"/>
        <end position="21"/>
    </location>
</feature>
<dbReference type="PANTHER" id="PTHR35038">
    <property type="entry name" value="DISSIMILATORY SULFITE REDUCTASE SIRA"/>
    <property type="match status" value="1"/>
</dbReference>
<gene>
    <name evidence="5" type="primary">mtrC</name>
</gene>
<evidence type="ECO:0000259" key="4">
    <source>
        <dbReference type="Pfam" id="PF22113"/>
    </source>
</evidence>
<dbReference type="InterPro" id="IPR020014">
    <property type="entry name" value="Decahaem_cyt-c_OmcA/MtrC"/>
</dbReference>
<dbReference type="SUPFAM" id="SSF48695">
    <property type="entry name" value="Multiheme cytochromes"/>
    <property type="match status" value="1"/>
</dbReference>
<dbReference type="Pfam" id="PF22111">
    <property type="entry name" value="MtrC-MtrF_N"/>
    <property type="match status" value="1"/>
</dbReference>
<dbReference type="NCBIfam" id="TIGR03507">
    <property type="entry name" value="decahem_SO1788"/>
    <property type="match status" value="1"/>
</dbReference>
<dbReference type="Pfam" id="PF22113">
    <property type="entry name" value="Mtrc-MtrF_II-IV_dom"/>
    <property type="match status" value="2"/>
</dbReference>
<organism evidence="5">
    <name type="scientific">Shewanella putrefaciens</name>
    <name type="common">Pseudomonas putrefaciens</name>
    <dbReference type="NCBI Taxonomy" id="24"/>
    <lineage>
        <taxon>Bacteria</taxon>
        <taxon>Pseudomonadati</taxon>
        <taxon>Pseudomonadota</taxon>
        <taxon>Gammaproteobacteria</taxon>
        <taxon>Alteromonadales</taxon>
        <taxon>Shewanellaceae</taxon>
        <taxon>Shewanella</taxon>
    </lineage>
</organism>
<accession>O87540</accession>
<feature type="domain" description="Decaheme cytochrome c component MtrC/MtrF" evidence="3">
    <location>
        <begin position="59"/>
        <end position="171"/>
    </location>
</feature>
<comment type="interaction">
    <interactant intactId="EBI-15823919">
        <id>O87540</id>
    </interactant>
    <interactant intactId="EBI-15823895">
        <id>Q8EG35</id>
        <label>mtrA</label>
    </interactant>
    <organismsDiffer>true</organismsDiffer>
    <experiments>4</experiments>
</comment>
<dbReference type="FunFam" id="1.10.720.180:FF:000003">
    <property type="entry name" value="Extracellular respiratory system surface decaheme cytochrome c component MtrF"/>
    <property type="match status" value="1"/>
</dbReference>
<evidence type="ECO:0000313" key="5">
    <source>
        <dbReference type="EMBL" id="AAD05533.1"/>
    </source>
</evidence>
<feature type="domain" description="Outer membrane cytochrome MtrC/MtrF-like" evidence="4">
    <location>
        <begin position="178"/>
        <end position="320"/>
    </location>
</feature>
<evidence type="ECO:0000256" key="1">
    <source>
        <dbReference type="ARBA" id="ARBA00022729"/>
    </source>
</evidence>
<dbReference type="InterPro" id="IPR054334">
    <property type="entry name" value="MtrC-MtrF_dom_I"/>
</dbReference>
<reference evidence="5" key="2">
    <citation type="journal article" date="2001" name="Mol. Microbiol.">
        <title>MtrC, an outer membrane decahaem c cytochrome required for metal reduction in Shewanella putrefaciens MR-1.</title>
        <authorList>
            <person name="Beliaev A.S."/>
            <person name="Saffarini D.A."/>
            <person name="McLaughlin J.L."/>
            <person name="Hunnicutt D."/>
        </authorList>
    </citation>
    <scope>NUCLEOTIDE SEQUENCE</scope>
    <source>
        <strain evidence="5">MR-1</strain>
    </source>
</reference>
<dbReference type="Gene3D" id="1.10.720.180">
    <property type="match status" value="1"/>
</dbReference>
<evidence type="ECO:0000259" key="3">
    <source>
        <dbReference type="Pfam" id="PF22111"/>
    </source>
</evidence>
<dbReference type="EMBL" id="AF083240">
    <property type="protein sequence ID" value="AAD05533.1"/>
    <property type="molecule type" value="Genomic_DNA"/>
</dbReference>
<proteinExistence type="evidence at protein level"/>
<feature type="domain" description="Outer membrane cytochrome MtrC/MtrF-like" evidence="4">
    <location>
        <begin position="535"/>
        <end position="667"/>
    </location>
</feature>
<evidence type="ECO:0000256" key="2">
    <source>
        <dbReference type="SAM" id="SignalP"/>
    </source>
</evidence>
<dbReference type="InterPro" id="IPR051829">
    <property type="entry name" value="Multiheme_Cytochr_ET"/>
</dbReference>
<dbReference type="IntAct" id="O87540">
    <property type="interactions" value="2"/>
</dbReference>
<keyword evidence="1 2" id="KW-0732">Signal</keyword>
<sequence>MMNAQKSKIALLLAASAVTMALTGCGGSSGNNGNDGSDGGEPAGSIQTLNLDITKVSYENGAPMVTVFATNEADMPVIGLANLEIKKALQLIPEGATGPGNSANWQGLGSSKSYVDNKNGSYTFKFDAFDSNKVFNAQLTQRFNVVSAAGKLADGTTVPVAEMVEDFDGQGNAPQYTKNIVSHEVCASCHVEGEKIYHQATEVETCISCHTQEFADGRGKPHVAFSHLIHNVHNANKAWGKDNKIPTVAQNIVQDNCQVCHVESDMLTEAKNWSRIPTMEVCSSCHVDIDFAAGKGHSQQLDNSNCIACHNSDWTAELHTAKTTATKNLINQYGIETTSTINTETKAATISVQVVDANGTAVDLKTILPKVQRLEIITNVGPNNATLGYSGKDSIFAIKNGALDPKATINDAGKLVYTTTKDLKLGQNGADSDTAFSFVGWSMCSSEGKFVDCADPAFDGVDVTKYTGMKADLAFATLSGKAPSTRHVDSVNMTACANCHTAEFEIHKGKQHAGFVMTEQLSHTQDANGKAIVGLDACVTCHTPDGTYSFANRGALELKLHKKHVEDAYGLIGGNCASCHSDFNLESFKKKGALNTAAAADKTGLYSTPITATCTTCHTVGSQYMVHTKETLESFGAVVDGTKDDATSAAQSETCFYCHTPTVADHTKVKM</sequence>
<dbReference type="GO" id="GO:0016491">
    <property type="term" value="F:oxidoreductase activity"/>
    <property type="evidence" value="ECO:0007669"/>
    <property type="project" value="TreeGrafter"/>
</dbReference>
<dbReference type="SMR" id="O87540"/>
<dbReference type="DIP" id="DIP-49032N"/>
<dbReference type="InterPro" id="IPR036280">
    <property type="entry name" value="Multihaem_cyt_sf"/>
</dbReference>
<name>O87540_SHEPU</name>
<dbReference type="PROSITE" id="PS51257">
    <property type="entry name" value="PROKAR_LIPOPROTEIN"/>
    <property type="match status" value="1"/>
</dbReference>
<protein>
    <submittedName>
        <fullName evidence="5">Deca-heme c-type cytochrome</fullName>
    </submittedName>
</protein>
<reference evidence="5" key="1">
    <citation type="journal article" date="1998" name="J. Bacteriol.">
        <title>Shewanella putrefaciens mtrB encodes an outer membrane protein required for Fe(III) and Mn(IV) reduction.</title>
        <authorList>
            <person name="Beliaev A.S."/>
            <person name="Saffarini D.A."/>
        </authorList>
    </citation>
    <scope>NUCLEOTIDE SEQUENCE OF 622-671</scope>
    <source>
        <strain evidence="5">MR-1</strain>
    </source>
</reference>
<dbReference type="InterPro" id="IPR054337">
    <property type="entry name" value="Mtrc-MtrF-like_dom_II/IV"/>
</dbReference>
<feature type="chain" id="PRO_5004160332" evidence="2">
    <location>
        <begin position="22"/>
        <end position="671"/>
    </location>
</feature>
<dbReference type="PANTHER" id="PTHR35038:SF6">
    <property type="entry name" value="SURFACE LOCALIZED DECAHEME CYTOCHROME C LIPOPROTEIN"/>
    <property type="match status" value="1"/>
</dbReference>